<keyword evidence="8" id="KW-0503">Monooxygenase</keyword>
<sequence>MFDFDGLSPVTLAATAGLLIVSYTYSSGITKSKNEYAPGPKGLPFFGTRFSSTPWKDFEQWGKKYGDIMYFKSFGKGILVLNSHSAAVDLLDRRGGNYSDRQIFIVNEYLTRGLSFGLANYGDMWRKMRRAGHECLSRTGVTRYYQVQQKEALIFTENLLRDSSQWDQEVYRTAASGLLTAVYDMPPRESANDPIILKFNDFHEILISAVSPGVIEYLPWLQYLPSIMTPWKTKAQKGYLELSSFFMELFGSVKSQMHGAKENPGFAEFLIRDKDRLGLTETESAWLAANIVAGFGSNMQNTEALLWLFLAMIAYPDKQRKCQEELDAVVGQSRMPTFEDKDSLPYIKATVRELLRWRAISPLGNEHLTKEDDWYQGYFIPKGTMCLANLWLMNRNCDVYGPNIEDFNPDRFIDDQGHLKPALSDTKDGHASYGFGQRICPARHLANDTLFIIIARLLWSAKLSPVVDKQTGKPIIPDLTATIVDGVKSRPLPFDVLVTPRFADAAEMVAQTRELSG</sequence>
<dbReference type="Proteomes" id="UP000283269">
    <property type="component" value="Unassembled WGS sequence"/>
</dbReference>
<comment type="cofactor">
    <cofactor evidence="1 9">
        <name>heme</name>
        <dbReference type="ChEBI" id="CHEBI:30413"/>
    </cofactor>
</comment>
<dbReference type="STRING" id="93625.A0A409WLH8"/>
<dbReference type="CDD" id="cd11065">
    <property type="entry name" value="CYP64-like"/>
    <property type="match status" value="1"/>
</dbReference>
<dbReference type="GO" id="GO:0020037">
    <property type="term" value="F:heme binding"/>
    <property type="evidence" value="ECO:0007669"/>
    <property type="project" value="InterPro"/>
</dbReference>
<reference evidence="10 11" key="1">
    <citation type="journal article" date="2018" name="Evol. Lett.">
        <title>Horizontal gene cluster transfer increased hallucinogenic mushroom diversity.</title>
        <authorList>
            <person name="Reynolds H.T."/>
            <person name="Vijayakumar V."/>
            <person name="Gluck-Thaler E."/>
            <person name="Korotkin H.B."/>
            <person name="Matheny P.B."/>
            <person name="Slot J.C."/>
        </authorList>
    </citation>
    <scope>NUCLEOTIDE SEQUENCE [LARGE SCALE GENOMIC DNA]</scope>
    <source>
        <strain evidence="10 11">2631</strain>
    </source>
</reference>
<proteinExistence type="inferred from homology"/>
<keyword evidence="11" id="KW-1185">Reference proteome</keyword>
<dbReference type="InterPro" id="IPR036396">
    <property type="entry name" value="Cyt_P450_sf"/>
</dbReference>
<dbReference type="GO" id="GO:0016705">
    <property type="term" value="F:oxidoreductase activity, acting on paired donors, with incorporation or reduction of molecular oxygen"/>
    <property type="evidence" value="ECO:0007669"/>
    <property type="project" value="InterPro"/>
</dbReference>
<evidence type="ECO:0000256" key="7">
    <source>
        <dbReference type="ARBA" id="ARBA00023004"/>
    </source>
</evidence>
<dbReference type="PANTHER" id="PTHR46300:SF7">
    <property type="entry name" value="P450, PUTATIVE (EUROFUNG)-RELATED"/>
    <property type="match status" value="1"/>
</dbReference>
<dbReference type="SUPFAM" id="SSF48264">
    <property type="entry name" value="Cytochrome P450"/>
    <property type="match status" value="1"/>
</dbReference>
<evidence type="ECO:0000256" key="9">
    <source>
        <dbReference type="PIRSR" id="PIRSR602401-1"/>
    </source>
</evidence>
<evidence type="ECO:0008006" key="12">
    <source>
        <dbReference type="Google" id="ProtNLM"/>
    </source>
</evidence>
<keyword evidence="7 9" id="KW-0408">Iron</keyword>
<protein>
    <recommendedName>
        <fullName evidence="12">Cytochrome P450</fullName>
    </recommendedName>
</protein>
<evidence type="ECO:0000256" key="1">
    <source>
        <dbReference type="ARBA" id="ARBA00001971"/>
    </source>
</evidence>
<dbReference type="Pfam" id="PF00067">
    <property type="entry name" value="p450"/>
    <property type="match status" value="1"/>
</dbReference>
<evidence type="ECO:0000256" key="6">
    <source>
        <dbReference type="ARBA" id="ARBA00023002"/>
    </source>
</evidence>
<evidence type="ECO:0000256" key="3">
    <source>
        <dbReference type="ARBA" id="ARBA00010617"/>
    </source>
</evidence>
<dbReference type="InterPro" id="IPR050364">
    <property type="entry name" value="Cytochrome_P450_fung"/>
</dbReference>
<feature type="binding site" description="axial binding residue" evidence="9">
    <location>
        <position position="440"/>
    </location>
    <ligand>
        <name>heme</name>
        <dbReference type="ChEBI" id="CHEBI:30413"/>
    </ligand>
    <ligandPart>
        <name>Fe</name>
        <dbReference type="ChEBI" id="CHEBI:18248"/>
    </ligandPart>
</feature>
<comment type="similarity">
    <text evidence="3">Belongs to the cytochrome P450 family.</text>
</comment>
<dbReference type="AlphaFoldDB" id="A0A409WLH8"/>
<dbReference type="EMBL" id="NHYD01003381">
    <property type="protein sequence ID" value="PPQ79280.1"/>
    <property type="molecule type" value="Genomic_DNA"/>
</dbReference>
<name>A0A409WLH8_PSICY</name>
<dbReference type="OrthoDB" id="2789670at2759"/>
<comment type="pathway">
    <text evidence="2">Secondary metabolite biosynthesis.</text>
</comment>
<dbReference type="GO" id="GO:0004497">
    <property type="term" value="F:monooxygenase activity"/>
    <property type="evidence" value="ECO:0007669"/>
    <property type="project" value="UniProtKB-KW"/>
</dbReference>
<keyword evidence="4 9" id="KW-0349">Heme</keyword>
<dbReference type="PRINTS" id="PR00463">
    <property type="entry name" value="EP450I"/>
</dbReference>
<evidence type="ECO:0000256" key="2">
    <source>
        <dbReference type="ARBA" id="ARBA00005179"/>
    </source>
</evidence>
<evidence type="ECO:0000256" key="4">
    <source>
        <dbReference type="ARBA" id="ARBA00022617"/>
    </source>
</evidence>
<keyword evidence="6" id="KW-0560">Oxidoreductase</keyword>
<evidence type="ECO:0000313" key="10">
    <source>
        <dbReference type="EMBL" id="PPQ79280.1"/>
    </source>
</evidence>
<dbReference type="GO" id="GO:0005506">
    <property type="term" value="F:iron ion binding"/>
    <property type="evidence" value="ECO:0007669"/>
    <property type="project" value="InterPro"/>
</dbReference>
<dbReference type="PANTHER" id="PTHR46300">
    <property type="entry name" value="P450, PUTATIVE (EUROFUNG)-RELATED-RELATED"/>
    <property type="match status" value="1"/>
</dbReference>
<dbReference type="InterPro" id="IPR002401">
    <property type="entry name" value="Cyt_P450_E_grp-I"/>
</dbReference>
<dbReference type="InterPro" id="IPR001128">
    <property type="entry name" value="Cyt_P450"/>
</dbReference>
<accession>A0A409WLH8</accession>
<evidence type="ECO:0000313" key="11">
    <source>
        <dbReference type="Proteomes" id="UP000283269"/>
    </source>
</evidence>
<evidence type="ECO:0000256" key="8">
    <source>
        <dbReference type="ARBA" id="ARBA00023033"/>
    </source>
</evidence>
<keyword evidence="5 9" id="KW-0479">Metal-binding</keyword>
<organism evidence="10 11">
    <name type="scientific">Psilocybe cyanescens</name>
    <dbReference type="NCBI Taxonomy" id="93625"/>
    <lineage>
        <taxon>Eukaryota</taxon>
        <taxon>Fungi</taxon>
        <taxon>Dikarya</taxon>
        <taxon>Basidiomycota</taxon>
        <taxon>Agaricomycotina</taxon>
        <taxon>Agaricomycetes</taxon>
        <taxon>Agaricomycetidae</taxon>
        <taxon>Agaricales</taxon>
        <taxon>Agaricineae</taxon>
        <taxon>Strophariaceae</taxon>
        <taxon>Psilocybe</taxon>
    </lineage>
</organism>
<gene>
    <name evidence="10" type="ORF">CVT25_002719</name>
</gene>
<comment type="caution">
    <text evidence="10">The sequence shown here is derived from an EMBL/GenBank/DDBJ whole genome shotgun (WGS) entry which is preliminary data.</text>
</comment>
<dbReference type="Gene3D" id="1.10.630.10">
    <property type="entry name" value="Cytochrome P450"/>
    <property type="match status" value="1"/>
</dbReference>
<evidence type="ECO:0000256" key="5">
    <source>
        <dbReference type="ARBA" id="ARBA00022723"/>
    </source>
</evidence>
<dbReference type="InParanoid" id="A0A409WLH8"/>